<dbReference type="RefSeq" id="WP_162112959.1">
    <property type="nucleotide sequence ID" value="NZ_JAACYR010000079.1"/>
</dbReference>
<comment type="caution">
    <text evidence="1">The sequence shown here is derived from an EMBL/GenBank/DDBJ whole genome shotgun (WGS) entry which is preliminary data.</text>
</comment>
<accession>A0A7K3LFP5</accession>
<dbReference type="SUPFAM" id="SSF47598">
    <property type="entry name" value="Ribbon-helix-helix"/>
    <property type="match status" value="1"/>
</dbReference>
<reference evidence="1 2" key="1">
    <citation type="submission" date="2020-01" db="EMBL/GenBank/DDBJ databases">
        <authorList>
            <person name="Sanchez-Estrada R."/>
            <person name="Gonzalez-Y-Merchand J.A."/>
            <person name="Rivera-Gutierrez S."/>
        </authorList>
    </citation>
    <scope>NUCLEOTIDE SEQUENCE [LARGE SCALE GENOMIC DNA]</scope>
    <source>
        <strain evidence="1 2">CST 7247</strain>
    </source>
</reference>
<protein>
    <recommendedName>
        <fullName evidence="3">Antitoxin</fullName>
    </recommendedName>
</protein>
<name>A0A7K3LFP5_9MYCO</name>
<dbReference type="EMBL" id="JAACYR010000079">
    <property type="protein sequence ID" value="NDJ91179.1"/>
    <property type="molecule type" value="Genomic_DNA"/>
</dbReference>
<organism evidence="1 2">
    <name type="scientific">Mycolicibacter kumamotonensis</name>
    <dbReference type="NCBI Taxonomy" id="354243"/>
    <lineage>
        <taxon>Bacteria</taxon>
        <taxon>Bacillati</taxon>
        <taxon>Actinomycetota</taxon>
        <taxon>Actinomycetes</taxon>
        <taxon>Mycobacteriales</taxon>
        <taxon>Mycobacteriaceae</taxon>
        <taxon>Mycolicibacter</taxon>
    </lineage>
</organism>
<dbReference type="InterPro" id="IPR013321">
    <property type="entry name" value="Arc_rbn_hlx_hlx"/>
</dbReference>
<gene>
    <name evidence="1" type="ORF">GWR20_18840</name>
</gene>
<dbReference type="InterPro" id="IPR010985">
    <property type="entry name" value="Ribbon_hlx_hlx"/>
</dbReference>
<proteinExistence type="predicted"/>
<evidence type="ECO:0000313" key="1">
    <source>
        <dbReference type="EMBL" id="NDJ91179.1"/>
    </source>
</evidence>
<sequence length="73" mass="8158">MADILIRGLSDTAITRIDTEAAAHGLSRNEYLRRRFEAERSDDAARLTVADLQRAAEAAQDLDDPDVMEAAWR</sequence>
<dbReference type="Proteomes" id="UP000466523">
    <property type="component" value="Unassembled WGS sequence"/>
</dbReference>
<dbReference type="AlphaFoldDB" id="A0A7K3LFP5"/>
<dbReference type="GO" id="GO:0006355">
    <property type="term" value="P:regulation of DNA-templated transcription"/>
    <property type="evidence" value="ECO:0007669"/>
    <property type="project" value="InterPro"/>
</dbReference>
<evidence type="ECO:0008006" key="3">
    <source>
        <dbReference type="Google" id="ProtNLM"/>
    </source>
</evidence>
<dbReference type="Gene3D" id="1.10.1220.10">
    <property type="entry name" value="Met repressor-like"/>
    <property type="match status" value="1"/>
</dbReference>
<evidence type="ECO:0000313" key="2">
    <source>
        <dbReference type="Proteomes" id="UP000466523"/>
    </source>
</evidence>